<evidence type="ECO:0000256" key="2">
    <source>
        <dbReference type="ARBA" id="ARBA00022832"/>
    </source>
</evidence>
<organism evidence="9 10">
    <name type="scientific">Pseudohoeflea coraliihabitans</name>
    <dbReference type="NCBI Taxonomy" id="2860393"/>
    <lineage>
        <taxon>Bacteria</taxon>
        <taxon>Pseudomonadati</taxon>
        <taxon>Pseudomonadota</taxon>
        <taxon>Alphaproteobacteria</taxon>
        <taxon>Hyphomicrobiales</taxon>
        <taxon>Rhizobiaceae</taxon>
        <taxon>Pseudohoeflea</taxon>
    </lineage>
</organism>
<keyword evidence="4" id="KW-0443">Lipid metabolism</keyword>
<keyword evidence="3" id="KW-0809">Transit peptide</keyword>
<dbReference type="PIRSF" id="PIRSF000429">
    <property type="entry name" value="Ac-CoA_Ac_transf"/>
    <property type="match status" value="1"/>
</dbReference>
<dbReference type="Proteomes" id="UP001430804">
    <property type="component" value="Unassembled WGS sequence"/>
</dbReference>
<evidence type="ECO:0000256" key="5">
    <source>
        <dbReference type="RuleBase" id="RU003557"/>
    </source>
</evidence>
<evidence type="ECO:0000256" key="1">
    <source>
        <dbReference type="ARBA" id="ARBA00022679"/>
    </source>
</evidence>
<evidence type="ECO:0000256" key="3">
    <source>
        <dbReference type="ARBA" id="ARBA00022946"/>
    </source>
</evidence>
<name>A0ABS6WM68_9HYPH</name>
<dbReference type="RefSeq" id="WP_219158220.1">
    <property type="nucleotide sequence ID" value="NZ_JAHWQX010000001.1"/>
</dbReference>
<gene>
    <name evidence="9" type="ORF">KY465_02825</name>
</gene>
<sequence length="401" mass="42497">MREAVIVSTARTPIGKAYRGAFNTTQAQTLGGHALKHAAERAGIDPASIDDVLMGTALQQGSTSSNIARQSALAAGFPTSVAGMSLDRQCASGLMAIATGAKQIIVDGMTTVAAGGVESVSLVQNEHYNSFRARDPALVESVPAIYMSMLETAEVVAARYNVSRQAQDDYALRSQQRTAAAIKAGRFDDEIVPLTTTKIVRDKATGESREEQVTLQHDEGPRPSTTLEDLAKLQPVFKDGLEIAEGRYITAGNASQLSDGASATILMEAGEAERRGLVPLGAYRGMEVAGCDPDEMGIGPVFAVPKLLKRHGLSVDDIDLWELNEAFACQVVYCRDRLGIPDERLNVDGGAISIGHPYGMSGARMTGHALIEGRRRNARFVVVTMCVGGGMGAAGLFEVFP</sequence>
<protein>
    <submittedName>
        <fullName evidence="9">Acetyl-CoA C-acyltransferase</fullName>
        <ecNumber evidence="9">2.3.1.16</ecNumber>
    </submittedName>
</protein>
<keyword evidence="5 9" id="KW-0012">Acyltransferase</keyword>
<reference evidence="9" key="1">
    <citation type="submission" date="2021-07" db="EMBL/GenBank/DDBJ databases">
        <title>Pseudohoeflea marina sp. nov. a polyhydroxyalcanoate-producing bacterium.</title>
        <authorList>
            <person name="Zheng W."/>
            <person name="Yu S."/>
            <person name="Huang Y."/>
        </authorList>
    </citation>
    <scope>NUCLEOTIDE SEQUENCE</scope>
    <source>
        <strain evidence="9">DP4N28-3</strain>
    </source>
</reference>
<evidence type="ECO:0000259" key="7">
    <source>
        <dbReference type="Pfam" id="PF00108"/>
    </source>
</evidence>
<accession>A0ABS6WM68</accession>
<evidence type="ECO:0000259" key="8">
    <source>
        <dbReference type="Pfam" id="PF02803"/>
    </source>
</evidence>
<dbReference type="PROSITE" id="PS00737">
    <property type="entry name" value="THIOLASE_2"/>
    <property type="match status" value="1"/>
</dbReference>
<dbReference type="EC" id="2.3.1.16" evidence="9"/>
<dbReference type="PANTHER" id="PTHR43853">
    <property type="entry name" value="3-KETOACYL-COA THIOLASE, PEROXISOMAL"/>
    <property type="match status" value="1"/>
</dbReference>
<keyword evidence="2" id="KW-0276">Fatty acid metabolism</keyword>
<dbReference type="CDD" id="cd00751">
    <property type="entry name" value="thiolase"/>
    <property type="match status" value="1"/>
</dbReference>
<keyword evidence="1 5" id="KW-0808">Transferase</keyword>
<evidence type="ECO:0000313" key="9">
    <source>
        <dbReference type="EMBL" id="MBW3096210.1"/>
    </source>
</evidence>
<dbReference type="Pfam" id="PF02803">
    <property type="entry name" value="Thiolase_C"/>
    <property type="match status" value="1"/>
</dbReference>
<feature type="region of interest" description="Disordered" evidence="6">
    <location>
        <begin position="203"/>
        <end position="224"/>
    </location>
</feature>
<keyword evidence="10" id="KW-1185">Reference proteome</keyword>
<evidence type="ECO:0000256" key="6">
    <source>
        <dbReference type="SAM" id="MobiDB-lite"/>
    </source>
</evidence>
<feature type="compositionally biased region" description="Basic and acidic residues" evidence="6">
    <location>
        <begin position="203"/>
        <end position="221"/>
    </location>
</feature>
<dbReference type="InterPro" id="IPR020616">
    <property type="entry name" value="Thiolase_N"/>
</dbReference>
<comment type="caution">
    <text evidence="9">The sequence shown here is derived from an EMBL/GenBank/DDBJ whole genome shotgun (WGS) entry which is preliminary data.</text>
</comment>
<dbReference type="InterPro" id="IPR020617">
    <property type="entry name" value="Thiolase_C"/>
</dbReference>
<dbReference type="InterPro" id="IPR020613">
    <property type="entry name" value="Thiolase_CS"/>
</dbReference>
<dbReference type="Pfam" id="PF00108">
    <property type="entry name" value="Thiolase_N"/>
    <property type="match status" value="1"/>
</dbReference>
<dbReference type="GO" id="GO:0003988">
    <property type="term" value="F:acetyl-CoA C-acyltransferase activity"/>
    <property type="evidence" value="ECO:0007669"/>
    <property type="project" value="UniProtKB-EC"/>
</dbReference>
<dbReference type="PANTHER" id="PTHR43853:SF8">
    <property type="entry name" value="3-KETOACYL-COA THIOLASE, PEROXISOMAL"/>
    <property type="match status" value="1"/>
</dbReference>
<evidence type="ECO:0000256" key="4">
    <source>
        <dbReference type="ARBA" id="ARBA00023098"/>
    </source>
</evidence>
<dbReference type="EMBL" id="JAHWQX010000001">
    <property type="protein sequence ID" value="MBW3096210.1"/>
    <property type="molecule type" value="Genomic_DNA"/>
</dbReference>
<dbReference type="InterPro" id="IPR002155">
    <property type="entry name" value="Thiolase"/>
</dbReference>
<comment type="similarity">
    <text evidence="5">Belongs to the thiolase-like superfamily. Thiolase family.</text>
</comment>
<dbReference type="NCBIfam" id="TIGR01930">
    <property type="entry name" value="AcCoA-C-Actrans"/>
    <property type="match status" value="1"/>
</dbReference>
<dbReference type="InterPro" id="IPR050215">
    <property type="entry name" value="Thiolase-like_sf_Thiolase"/>
</dbReference>
<proteinExistence type="inferred from homology"/>
<feature type="domain" description="Thiolase N-terminal" evidence="7">
    <location>
        <begin position="5"/>
        <end position="269"/>
    </location>
</feature>
<feature type="domain" description="Thiolase C-terminal" evidence="8">
    <location>
        <begin position="279"/>
        <end position="398"/>
    </location>
</feature>
<evidence type="ECO:0000313" key="10">
    <source>
        <dbReference type="Proteomes" id="UP001430804"/>
    </source>
</evidence>